<accession>A0A6S7I038</accession>
<proteinExistence type="predicted"/>
<keyword evidence="3" id="KW-1185">Reference proteome</keyword>
<dbReference type="EMBL" id="CACRXK020006330">
    <property type="protein sequence ID" value="CAB4009080.1"/>
    <property type="molecule type" value="Genomic_DNA"/>
</dbReference>
<gene>
    <name evidence="2" type="ORF">PACLA_8A021071</name>
</gene>
<sequence length="517" mass="58507">VAKLVSEVEAVDEIREELVDGIRQCEAEQRMEEGFTITKKAMSRRQSAPTGTPSCKESSSKQRRQETIKAACAIHGGSLDDTAPATIGMVETLEKKCKEKDVLAAMGKCRKVRDKVLPKIYKEDLVQFESSNENMLRSIAVYYSSGIMGRDKYRSVYKASLYRQVSKKKQAVRIKVANCPTPKLVPYHRLMSYIKSIEVGKLYNVREELCDGLDESEKVNGCYRDIEELVLKLADFYLNSDQYTVLTFDEPNKFYIALGGDGAPFGKDDTACSWLVSFINIGKSILSSNENYLLFGANCSENCLPVARFIAKLMSDIQRVTNTIYSVMCQGEPVQVKFAIGELPNDMKMLAFLGGELSNSATYFSTFADVSKNDICNFEGTFGSRASDTWKRWEYSKRVKDAKAVEKFKKKLNPNLTVNTLRSKITTFIAKQRSRQEFAPLVGDLIDKAHIEPLHLKNNACALAHRLLLNTVISWSKLTIFSFSKVSPDCLFHKFVEILRTKCHLQRLAKKIIRWFN</sequence>
<reference evidence="2" key="1">
    <citation type="submission" date="2020-04" db="EMBL/GenBank/DDBJ databases">
        <authorList>
            <person name="Alioto T."/>
            <person name="Alioto T."/>
            <person name="Gomez Garrido J."/>
        </authorList>
    </citation>
    <scope>NUCLEOTIDE SEQUENCE</scope>
    <source>
        <strain evidence="2">A484AB</strain>
    </source>
</reference>
<dbReference type="OrthoDB" id="5988317at2759"/>
<evidence type="ECO:0000313" key="2">
    <source>
        <dbReference type="EMBL" id="CAB4009080.1"/>
    </source>
</evidence>
<dbReference type="Proteomes" id="UP001152795">
    <property type="component" value="Unassembled WGS sequence"/>
</dbReference>
<feature type="compositionally biased region" description="Polar residues" evidence="1">
    <location>
        <begin position="44"/>
        <end position="57"/>
    </location>
</feature>
<feature type="non-terminal residue" evidence="2">
    <location>
        <position position="1"/>
    </location>
</feature>
<dbReference type="AlphaFoldDB" id="A0A6S7I038"/>
<comment type="caution">
    <text evidence="2">The sequence shown here is derived from an EMBL/GenBank/DDBJ whole genome shotgun (WGS) entry which is preliminary data.</text>
</comment>
<evidence type="ECO:0000313" key="3">
    <source>
        <dbReference type="Proteomes" id="UP001152795"/>
    </source>
</evidence>
<evidence type="ECO:0000256" key="1">
    <source>
        <dbReference type="SAM" id="MobiDB-lite"/>
    </source>
</evidence>
<feature type="region of interest" description="Disordered" evidence="1">
    <location>
        <begin position="39"/>
        <end position="62"/>
    </location>
</feature>
<name>A0A6S7I038_PARCT</name>
<protein>
    <submittedName>
        <fullName evidence="2">Uncharacterized protein</fullName>
    </submittedName>
</protein>
<organism evidence="2 3">
    <name type="scientific">Paramuricea clavata</name>
    <name type="common">Red gorgonian</name>
    <name type="synonym">Violescent sea-whip</name>
    <dbReference type="NCBI Taxonomy" id="317549"/>
    <lineage>
        <taxon>Eukaryota</taxon>
        <taxon>Metazoa</taxon>
        <taxon>Cnidaria</taxon>
        <taxon>Anthozoa</taxon>
        <taxon>Octocorallia</taxon>
        <taxon>Malacalcyonacea</taxon>
        <taxon>Plexauridae</taxon>
        <taxon>Paramuricea</taxon>
    </lineage>
</organism>